<comment type="caution">
    <text evidence="3">The sequence shown here is derived from an EMBL/GenBank/DDBJ whole genome shotgun (WGS) entry which is preliminary data.</text>
</comment>
<dbReference type="PANTHER" id="PTHR43649">
    <property type="entry name" value="ARABINOSE-BINDING PROTEIN-RELATED"/>
    <property type="match status" value="1"/>
</dbReference>
<gene>
    <name evidence="3" type="ORF">BCAMP_00620</name>
</gene>
<dbReference type="OrthoDB" id="7936627at2"/>
<sequence length="484" mass="53173">MKTWRKVVATSLMSVLAVGTLAGCGSLSGEKKSSKDDKDSPTLLMYQIGDKPKNYEALIEVANKRIEEKINAKVNIQYIGWGDYEQKMSVIVSSGENYDIALAKNFVANAQKGAYADLTDLLPKYAKEAYDDLDESYIKGNSVDGKMYALPVNANIFSQQMLTFNKQYLDKYDLDISKVNSYADIAPLLKTIKEKEPNVMPMAAGQGFRAEVGLDFPLANGLPFAIDVDGDATKIINPFSSDKMMAAYESLHDYYQAGYIAKDAATSNTEYPLNTGSWFVRQETQGPFDYGDTALTTAAGQALVSRAITPALKTTQAAQMASFVVSSGSKNTEKAVEFLGLLNSDPELLNGLVLGIEGEAWEKVGDNRSKLLDGYKPDMHMSAWNTANNKVLYVDESISDKQIKERDDAIAAAKESPILGFVFDTKDVKNEISNLNNVMSQYLDGLNTGTLDPKKAVPEMNDKLEKAGLAKVTKEMQKQYDAFR</sequence>
<feature type="signal peptide" evidence="1">
    <location>
        <begin position="1"/>
        <end position="22"/>
    </location>
</feature>
<evidence type="ECO:0000313" key="4">
    <source>
        <dbReference type="Proteomes" id="UP000019243"/>
    </source>
</evidence>
<dbReference type="SUPFAM" id="SSF53850">
    <property type="entry name" value="Periplasmic binding protein-like II"/>
    <property type="match status" value="1"/>
</dbReference>
<dbReference type="InterPro" id="IPR006059">
    <property type="entry name" value="SBP"/>
</dbReference>
<accession>W7CZ94</accession>
<name>W7CZ94_9LIST</name>
<dbReference type="PATRIC" id="fig|1265861.3.peg.120"/>
<evidence type="ECO:0000256" key="1">
    <source>
        <dbReference type="SAM" id="SignalP"/>
    </source>
</evidence>
<dbReference type="PROSITE" id="PS51257">
    <property type="entry name" value="PROKAR_LIPOPROTEIN"/>
    <property type="match status" value="1"/>
</dbReference>
<evidence type="ECO:0000313" key="3">
    <source>
        <dbReference type="EMBL" id="EUJ42090.1"/>
    </source>
</evidence>
<reference evidence="3 4" key="1">
    <citation type="submission" date="2012-12" db="EMBL/GenBank/DDBJ databases">
        <title>Novel taxa of Listeriaceae from agricultural environments in the United States.</title>
        <authorList>
            <person name="den Bakker H.C."/>
            <person name="Allred A."/>
            <person name="Warchocki S."/>
            <person name="Wright E.M."/>
            <person name="Burrell A."/>
            <person name="Nightingale K.K."/>
            <person name="Kephart D."/>
            <person name="Wiedmann M."/>
        </authorList>
    </citation>
    <scope>NUCLEOTIDE SEQUENCE [LARGE SCALE GENOMIC DNA]</scope>
    <source>
        <strain evidence="3 4">FSL F6-1037</strain>
    </source>
</reference>
<evidence type="ECO:0000259" key="2">
    <source>
        <dbReference type="Pfam" id="PF12010"/>
    </source>
</evidence>
<dbReference type="InterPro" id="IPR022627">
    <property type="entry name" value="DUF3502"/>
</dbReference>
<keyword evidence="4" id="KW-1185">Reference proteome</keyword>
<dbReference type="RefSeq" id="WP_035312839.1">
    <property type="nucleotide sequence ID" value="NZ_AODH01000002.1"/>
</dbReference>
<keyword evidence="1" id="KW-0732">Signal</keyword>
<proteinExistence type="predicted"/>
<dbReference type="Proteomes" id="UP000019243">
    <property type="component" value="Unassembled WGS sequence"/>
</dbReference>
<dbReference type="Pfam" id="PF13416">
    <property type="entry name" value="SBP_bac_8"/>
    <property type="match status" value="1"/>
</dbReference>
<dbReference type="EMBL" id="AODH01000002">
    <property type="protein sequence ID" value="EUJ42090.1"/>
    <property type="molecule type" value="Genomic_DNA"/>
</dbReference>
<organism evidence="3 4">
    <name type="scientific">Brochothrix campestris FSL F6-1037</name>
    <dbReference type="NCBI Taxonomy" id="1265861"/>
    <lineage>
        <taxon>Bacteria</taxon>
        <taxon>Bacillati</taxon>
        <taxon>Bacillota</taxon>
        <taxon>Bacilli</taxon>
        <taxon>Bacillales</taxon>
        <taxon>Listeriaceae</taxon>
        <taxon>Brochothrix</taxon>
    </lineage>
</organism>
<dbReference type="Pfam" id="PF12010">
    <property type="entry name" value="DUF3502"/>
    <property type="match status" value="1"/>
</dbReference>
<dbReference type="PANTHER" id="PTHR43649:SF17">
    <property type="entry name" value="ABC TRANSPORTER SOLUTE BINDING PROTEIN-SUGAR TRANSPORT"/>
    <property type="match status" value="1"/>
</dbReference>
<dbReference type="AlphaFoldDB" id="W7CZ94"/>
<feature type="domain" description="DUF3502" evidence="2">
    <location>
        <begin position="417"/>
        <end position="483"/>
    </location>
</feature>
<dbReference type="STRING" id="1265861.BCAMP_00620"/>
<dbReference type="Gene3D" id="3.40.190.10">
    <property type="entry name" value="Periplasmic binding protein-like II"/>
    <property type="match status" value="1"/>
</dbReference>
<feature type="chain" id="PRO_5004892744" evidence="1">
    <location>
        <begin position="23"/>
        <end position="484"/>
    </location>
</feature>
<dbReference type="InterPro" id="IPR050490">
    <property type="entry name" value="Bact_solute-bd_prot1"/>
</dbReference>
<protein>
    <submittedName>
        <fullName evidence="3">Bacterial extracellular solute-binding family protein</fullName>
    </submittedName>
</protein>